<protein>
    <recommendedName>
        <fullName evidence="10">SOSEKI DIX-like domain-containing protein</fullName>
    </recommendedName>
</protein>
<proteinExistence type="inferred from homology"/>
<gene>
    <name evidence="11" type="ORF">Adt_44763</name>
</gene>
<evidence type="ECO:0000256" key="7">
    <source>
        <dbReference type="ARBA" id="ARBA00024211"/>
    </source>
</evidence>
<dbReference type="PANTHER" id="PTHR31083">
    <property type="entry name" value="UPSTREAM OF FLC PROTEIN (DUF966)"/>
    <property type="match status" value="1"/>
</dbReference>
<evidence type="ECO:0000256" key="2">
    <source>
        <dbReference type="ARBA" id="ARBA00022473"/>
    </source>
</evidence>
<evidence type="ECO:0000313" key="11">
    <source>
        <dbReference type="EMBL" id="KAL2461343.1"/>
    </source>
</evidence>
<dbReference type="InterPro" id="IPR048351">
    <property type="entry name" value="SOK_DIX"/>
</dbReference>
<dbReference type="GO" id="GO:0051302">
    <property type="term" value="P:regulation of cell division"/>
    <property type="evidence" value="ECO:0007669"/>
    <property type="project" value="UniProtKB-ARBA"/>
</dbReference>
<feature type="compositionally biased region" description="Polar residues" evidence="9">
    <location>
        <begin position="161"/>
        <end position="170"/>
    </location>
</feature>
<organism evidence="11 12">
    <name type="scientific">Abeliophyllum distichum</name>
    <dbReference type="NCBI Taxonomy" id="126358"/>
    <lineage>
        <taxon>Eukaryota</taxon>
        <taxon>Viridiplantae</taxon>
        <taxon>Streptophyta</taxon>
        <taxon>Embryophyta</taxon>
        <taxon>Tracheophyta</taxon>
        <taxon>Spermatophyta</taxon>
        <taxon>Magnoliopsida</taxon>
        <taxon>eudicotyledons</taxon>
        <taxon>Gunneridae</taxon>
        <taxon>Pentapetalae</taxon>
        <taxon>asterids</taxon>
        <taxon>lamiids</taxon>
        <taxon>Lamiales</taxon>
        <taxon>Oleaceae</taxon>
        <taxon>Forsythieae</taxon>
        <taxon>Abeliophyllum</taxon>
    </lineage>
</organism>
<dbReference type="InterPro" id="IPR010369">
    <property type="entry name" value="SOK"/>
</dbReference>
<evidence type="ECO:0000259" key="10">
    <source>
        <dbReference type="Pfam" id="PF06136"/>
    </source>
</evidence>
<dbReference type="GO" id="GO:0051258">
    <property type="term" value="P:protein polymerization"/>
    <property type="evidence" value="ECO:0007669"/>
    <property type="project" value="UniProtKB-ARBA"/>
</dbReference>
<feature type="compositionally biased region" description="Basic and acidic residues" evidence="9">
    <location>
        <begin position="190"/>
        <end position="202"/>
    </location>
</feature>
<feature type="compositionally biased region" description="Basic and acidic residues" evidence="9">
    <location>
        <begin position="216"/>
        <end position="230"/>
    </location>
</feature>
<comment type="similarity">
    <text evidence="7">Belongs to the SOSEKI family.</text>
</comment>
<sequence>MESMEEMAMAKAKQLIVKRRLMEVQGSSTVEVRRLHIVYFLSRNGGVEQPHLVRVHHLSRNGIRLRDVKRWLAELRGKDMPESFAWSYKRKYRTGYIWQDLLDDDLITPISDNEYVLKGSEISFPTFNKDLLYTQKKVPMQNEPISLEEVKGQKPYCIQETSMDVSTKTPSEIEEESPTFGSETSTLTDDSGKLDPEPKPEKNSVNVKQENMQCTDQEKKLPRKELRKENLFSSSLNSTQSNKKEKTTSNKVQTEKNATPTSAEASFTKNKGCPNGASHIFKNLISCGAVDTNDSAVVMINRKNTPFLNMCSSDQNNVHSAEICKRNKLGESHKIFGTTWNQQQWNGRRSCDGEKDSRKQKTPSAACKQIRGPNCSQCGKSFKPEKLHSHMKSCKGTKALAKGANPAFSASIVQTTPQRSSKESHNNDSLSGYYITN</sequence>
<dbReference type="GO" id="GO:0090708">
    <property type="term" value="P:specification of plant organ axis polarity"/>
    <property type="evidence" value="ECO:0007669"/>
    <property type="project" value="UniProtKB-ARBA"/>
</dbReference>
<evidence type="ECO:0000256" key="3">
    <source>
        <dbReference type="ARBA" id="ARBA00022475"/>
    </source>
</evidence>
<keyword evidence="6" id="KW-0131">Cell cycle</keyword>
<dbReference type="Proteomes" id="UP001604336">
    <property type="component" value="Unassembled WGS sequence"/>
</dbReference>
<name>A0ABD1PBT2_9LAMI</name>
<evidence type="ECO:0000256" key="4">
    <source>
        <dbReference type="ARBA" id="ARBA00022618"/>
    </source>
</evidence>
<keyword evidence="5" id="KW-0472">Membrane</keyword>
<feature type="compositionally biased region" description="Polar residues" evidence="9">
    <location>
        <begin position="203"/>
        <end position="215"/>
    </location>
</feature>
<dbReference type="AlphaFoldDB" id="A0ABD1PBT2"/>
<evidence type="ECO:0000256" key="9">
    <source>
        <dbReference type="SAM" id="MobiDB-lite"/>
    </source>
</evidence>
<reference evidence="12" key="1">
    <citation type="submission" date="2024-07" db="EMBL/GenBank/DDBJ databases">
        <title>Two chromosome-level genome assemblies of Korean endemic species Abeliophyllum distichum and Forsythia ovata (Oleaceae).</title>
        <authorList>
            <person name="Jang H."/>
        </authorList>
    </citation>
    <scope>NUCLEOTIDE SEQUENCE [LARGE SCALE GENOMIC DNA]</scope>
</reference>
<feature type="region of interest" description="Disordered" evidence="9">
    <location>
        <begin position="410"/>
        <end position="437"/>
    </location>
</feature>
<feature type="compositionally biased region" description="Polar residues" evidence="9">
    <location>
        <begin position="427"/>
        <end position="437"/>
    </location>
</feature>
<accession>A0ABD1PBT2</accession>
<feature type="region of interest" description="Disordered" evidence="9">
    <location>
        <begin position="161"/>
        <end position="266"/>
    </location>
</feature>
<dbReference type="GO" id="GO:2000067">
    <property type="term" value="P:regulation of root morphogenesis"/>
    <property type="evidence" value="ECO:0007669"/>
    <property type="project" value="UniProtKB-ARBA"/>
</dbReference>
<dbReference type="EMBL" id="JBFOLK010000014">
    <property type="protein sequence ID" value="KAL2461343.1"/>
    <property type="molecule type" value="Genomic_DNA"/>
</dbReference>
<feature type="compositionally biased region" description="Basic and acidic residues" evidence="9">
    <location>
        <begin position="349"/>
        <end position="359"/>
    </location>
</feature>
<dbReference type="PIRSF" id="PIRSF031043">
    <property type="entry name" value="UCP031043"/>
    <property type="match status" value="1"/>
</dbReference>
<evidence type="ECO:0000256" key="1">
    <source>
        <dbReference type="ARBA" id="ARBA00004413"/>
    </source>
</evidence>
<evidence type="ECO:0000313" key="12">
    <source>
        <dbReference type="Proteomes" id="UP001604336"/>
    </source>
</evidence>
<evidence type="ECO:0000256" key="5">
    <source>
        <dbReference type="ARBA" id="ARBA00023136"/>
    </source>
</evidence>
<keyword evidence="12" id="KW-1185">Reference proteome</keyword>
<evidence type="ECO:0000256" key="8">
    <source>
        <dbReference type="ARBA" id="ARBA00046534"/>
    </source>
</evidence>
<comment type="caution">
    <text evidence="11">The sequence shown here is derived from an EMBL/GenBank/DDBJ whole genome shotgun (WGS) entry which is preliminary data.</text>
</comment>
<keyword evidence="3" id="KW-1003">Cell membrane</keyword>
<dbReference type="PANTHER" id="PTHR31083:SF5">
    <property type="entry name" value="PROTEIN SOSEKI 1"/>
    <property type="match status" value="1"/>
</dbReference>
<feature type="compositionally biased region" description="Polar residues" evidence="9">
    <location>
        <begin position="179"/>
        <end position="189"/>
    </location>
</feature>
<evidence type="ECO:0000256" key="6">
    <source>
        <dbReference type="ARBA" id="ARBA00023306"/>
    </source>
</evidence>
<dbReference type="GO" id="GO:0051301">
    <property type="term" value="P:cell division"/>
    <property type="evidence" value="ECO:0007669"/>
    <property type="project" value="UniProtKB-KW"/>
</dbReference>
<keyword evidence="4" id="KW-0132">Cell division</keyword>
<feature type="region of interest" description="Disordered" evidence="9">
    <location>
        <begin position="346"/>
        <end position="365"/>
    </location>
</feature>
<comment type="subcellular location">
    <subcellularLocation>
        <location evidence="1">Cell membrane</location>
        <topology evidence="1">Peripheral membrane protein</topology>
        <orientation evidence="1">Cytoplasmic side</orientation>
    </subcellularLocation>
</comment>
<keyword evidence="2" id="KW-0217">Developmental protein</keyword>
<dbReference type="GO" id="GO:0005886">
    <property type="term" value="C:plasma membrane"/>
    <property type="evidence" value="ECO:0007669"/>
    <property type="project" value="UniProtKB-SubCell"/>
</dbReference>
<dbReference type="InterPro" id="IPR021182">
    <property type="entry name" value="SOK_magnoliopsida"/>
</dbReference>
<feature type="compositionally biased region" description="Polar residues" evidence="9">
    <location>
        <begin position="231"/>
        <end position="241"/>
    </location>
</feature>
<dbReference type="Pfam" id="PF06136">
    <property type="entry name" value="SOK"/>
    <property type="match status" value="1"/>
</dbReference>
<feature type="compositionally biased region" description="Polar residues" evidence="9">
    <location>
        <begin position="249"/>
        <end position="266"/>
    </location>
</feature>
<feature type="domain" description="SOSEKI DIX-like" evidence="10">
    <location>
        <begin position="36"/>
        <end position="122"/>
    </location>
</feature>
<comment type="subunit">
    <text evidence="8">Homodimer. Forms long polymer filaments with other SOKs proteins polymers (e.g. SOK1, SOK2, SOK3 and SOK4) crucial for polar localization and biological activity. Binds to ANGUSTIFOLIA (AN).</text>
</comment>